<accession>G8X9H0</accession>
<reference evidence="1 2" key="1">
    <citation type="journal article" date="2012" name="J. Bacteriol.">
        <title>Genome Sequence of the Fish Pathogen Flavobacterium columnare ATCC 49512.</title>
        <authorList>
            <person name="Tekedar H.C."/>
            <person name="Karsi A."/>
            <person name="Gillaspy A.F."/>
            <person name="Dyer D.W."/>
            <person name="Benton N.R."/>
            <person name="Zaitshik J."/>
            <person name="Vamenta S."/>
            <person name="Banes M.M."/>
            <person name="Gulsoy N."/>
            <person name="Aboko-Cole M."/>
            <person name="Waldbieser G.C."/>
            <person name="Lawrence M.L."/>
        </authorList>
    </citation>
    <scope>NUCLEOTIDE SEQUENCE [LARGE SCALE GENOMIC DNA]</scope>
    <source>
        <strain evidence="2">ATCC 49512 / CIP 103533 / TG 44/87</strain>
    </source>
</reference>
<sequence length="132" mass="15502">MKNLDGYTDERQTKGFYFKSDSCITKHFLIKIEVKQIEHNCLATIYELEDIPQENGNLIILENGSEIASANIEYLCEIDLWNKYYFPKFKDGSYQWYYDFDGKGNEDEITALYDVMKFAMKLGLITAKITLY</sequence>
<evidence type="ECO:0000313" key="2">
    <source>
        <dbReference type="Proteomes" id="UP000005638"/>
    </source>
</evidence>
<evidence type="ECO:0000313" key="1">
    <source>
        <dbReference type="EMBL" id="AEW85917.1"/>
    </source>
</evidence>
<dbReference type="KEGG" id="fco:FCOL_05460"/>
<dbReference type="RefSeq" id="WP_014165196.1">
    <property type="nucleotide sequence ID" value="NC_016510.2"/>
</dbReference>
<dbReference type="HOGENOM" id="CLU_1913951_0_0_10"/>
<keyword evidence="2" id="KW-1185">Reference proteome</keyword>
<dbReference type="Proteomes" id="UP000005638">
    <property type="component" value="Chromosome"/>
</dbReference>
<name>G8X9H0_FLACA</name>
<dbReference type="AlphaFoldDB" id="G8X9H0"/>
<proteinExistence type="predicted"/>
<dbReference type="EMBL" id="CP003222">
    <property type="protein sequence ID" value="AEW85917.1"/>
    <property type="molecule type" value="Genomic_DNA"/>
</dbReference>
<protein>
    <submittedName>
        <fullName evidence="1">Uncharacterized protein</fullName>
    </submittedName>
</protein>
<gene>
    <name evidence="1" type="ordered locus">FCOL_05460</name>
</gene>
<organism evidence="1 2">
    <name type="scientific">Flavobacterium columnare (strain ATCC 49512 / CIP 103533 / TG 44/87)</name>
    <dbReference type="NCBI Taxonomy" id="1041826"/>
    <lineage>
        <taxon>Bacteria</taxon>
        <taxon>Pseudomonadati</taxon>
        <taxon>Bacteroidota</taxon>
        <taxon>Flavobacteriia</taxon>
        <taxon>Flavobacteriales</taxon>
        <taxon>Flavobacteriaceae</taxon>
        <taxon>Flavobacterium</taxon>
    </lineage>
</organism>